<keyword evidence="6" id="KW-0067">ATP-binding</keyword>
<evidence type="ECO:0000256" key="9">
    <source>
        <dbReference type="SAM" id="MobiDB-lite"/>
    </source>
</evidence>
<dbReference type="GO" id="GO:0005886">
    <property type="term" value="C:plasma membrane"/>
    <property type="evidence" value="ECO:0007669"/>
    <property type="project" value="TreeGrafter"/>
</dbReference>
<evidence type="ECO:0000256" key="7">
    <source>
        <dbReference type="ARBA" id="ARBA00023157"/>
    </source>
</evidence>
<dbReference type="InterPro" id="IPR018097">
    <property type="entry name" value="EGF_Ca-bd_CS"/>
</dbReference>
<evidence type="ECO:0000256" key="8">
    <source>
        <dbReference type="ARBA" id="ARBA00023180"/>
    </source>
</evidence>
<keyword evidence="7" id="KW-1015">Disulfide bond</keyword>
<dbReference type="Gramene" id="OBART04G09390.1">
    <property type="protein sequence ID" value="OBART04G09390.1"/>
    <property type="gene ID" value="OBART04G09390"/>
</dbReference>
<dbReference type="PANTHER" id="PTHR27005:SF288">
    <property type="entry name" value="OS04G0275100 PROTEIN"/>
    <property type="match status" value="1"/>
</dbReference>
<evidence type="ECO:0000256" key="5">
    <source>
        <dbReference type="ARBA" id="ARBA00022741"/>
    </source>
</evidence>
<keyword evidence="4" id="KW-0732">Signal</keyword>
<dbReference type="CDD" id="cd00054">
    <property type="entry name" value="EGF_CA"/>
    <property type="match status" value="1"/>
</dbReference>
<dbReference type="GO" id="GO:0030247">
    <property type="term" value="F:polysaccharide binding"/>
    <property type="evidence" value="ECO:0007669"/>
    <property type="project" value="InterPro"/>
</dbReference>
<dbReference type="PROSITE" id="PS00010">
    <property type="entry name" value="ASX_HYDROXYL"/>
    <property type="match status" value="1"/>
</dbReference>
<evidence type="ECO:0000256" key="3">
    <source>
        <dbReference type="ARBA" id="ARBA00022679"/>
    </source>
</evidence>
<dbReference type="HOGENOM" id="CLU_000288_43_5_1"/>
<dbReference type="InterPro" id="IPR001881">
    <property type="entry name" value="EGF-like_Ca-bd_dom"/>
</dbReference>
<protein>
    <recommendedName>
        <fullName evidence="11">Protein kinase domain-containing protein</fullName>
    </recommendedName>
</protein>
<dbReference type="Gene3D" id="1.10.510.10">
    <property type="entry name" value="Transferase(Phosphotransferase) domain 1"/>
    <property type="match status" value="1"/>
</dbReference>
<evidence type="ECO:0000256" key="6">
    <source>
        <dbReference type="ARBA" id="ARBA00022840"/>
    </source>
</evidence>
<keyword evidence="5" id="KW-0547">Nucleotide-binding</keyword>
<dbReference type="GO" id="GO:0005524">
    <property type="term" value="F:ATP binding"/>
    <property type="evidence" value="ECO:0007669"/>
    <property type="project" value="UniProtKB-KW"/>
</dbReference>
<dbReference type="SMART" id="SM00181">
    <property type="entry name" value="EGF"/>
    <property type="match status" value="2"/>
</dbReference>
<keyword evidence="3" id="KW-0808">Transferase</keyword>
<evidence type="ECO:0000256" key="1">
    <source>
        <dbReference type="ARBA" id="ARBA00004479"/>
    </source>
</evidence>
<feature type="region of interest" description="Disordered" evidence="9">
    <location>
        <begin position="29"/>
        <end position="118"/>
    </location>
</feature>
<dbReference type="SMART" id="SM00220">
    <property type="entry name" value="S_TKc"/>
    <property type="match status" value="1"/>
</dbReference>
<dbReference type="eggNOG" id="ENOG502QQPF">
    <property type="taxonomic scope" value="Eukaryota"/>
</dbReference>
<dbReference type="SMART" id="SM00179">
    <property type="entry name" value="EGF_CA"/>
    <property type="match status" value="1"/>
</dbReference>
<dbReference type="InterPro" id="IPR025287">
    <property type="entry name" value="WAK_GUB"/>
</dbReference>
<dbReference type="InterPro" id="IPR000152">
    <property type="entry name" value="EGF-type_Asp/Asn_hydroxyl_site"/>
</dbReference>
<dbReference type="PROSITE" id="PS01187">
    <property type="entry name" value="EGF_CA"/>
    <property type="match status" value="1"/>
</dbReference>
<evidence type="ECO:0000256" key="10">
    <source>
        <dbReference type="SAM" id="Phobius"/>
    </source>
</evidence>
<feature type="region of interest" description="Disordered" evidence="9">
    <location>
        <begin position="860"/>
        <end position="902"/>
    </location>
</feature>
<dbReference type="InterPro" id="IPR000719">
    <property type="entry name" value="Prot_kinase_dom"/>
</dbReference>
<reference evidence="12" key="1">
    <citation type="journal article" date="2009" name="Rice">
        <title>De Novo Next Generation Sequencing of Plant Genomes.</title>
        <authorList>
            <person name="Rounsley S."/>
            <person name="Marri P.R."/>
            <person name="Yu Y."/>
            <person name="He R."/>
            <person name="Sisneros N."/>
            <person name="Goicoechea J.L."/>
            <person name="Lee S.J."/>
            <person name="Angelova A."/>
            <person name="Kudrna D."/>
            <person name="Luo M."/>
            <person name="Affourtit J."/>
            <person name="Desany B."/>
            <person name="Knight J."/>
            <person name="Niazi F."/>
            <person name="Egholm M."/>
            <person name="Wing R.A."/>
        </authorList>
    </citation>
    <scope>NUCLEOTIDE SEQUENCE [LARGE SCALE GENOMIC DNA]</scope>
    <source>
        <strain evidence="12">cv. IRGC 105608</strain>
    </source>
</reference>
<keyword evidence="10" id="KW-0472">Membrane</keyword>
<dbReference type="FunFam" id="2.10.25.10:FF:000628">
    <property type="entry name" value="Wall-associated receptor kinase 2"/>
    <property type="match status" value="1"/>
</dbReference>
<sequence length="929" mass="102654">MKEDQAIFSRKSGVSAAAHPTIAIFPHKFHTGHRSPFSRASLAPPAAPPNTSPSSRASPIGAAAFHHPHASPAPAAASTSTGGRGTTSELDRPAPAAEACSRRHAAHSRPLLSSNGMRCTQLGTQLGNHLAKKEKYTTRKKLTMLACPRGRTLLWLAIAFVLELGLITGGAEAECPDTRCGGMDIPYPFSIFGQDSCAAMPHFEQLHCNNSRPFLGPFEVLNISLQLGQLRVLNRISSFCYNTSHVMEHHQWRHNLSTSFRLSDTGNKFTVIGCRTLAYITDRDFKYMSGCVSACQREGVTGATNGSCSGIGCCQTTIPKGLDGYRVFFSKGLNTSDLIYHATPCSYAVLVDSSDFKFSTSYLTSLEFNTTYDGRAPMLLDWAIRTAHNCDEAQKNLTLYACKSDNSECINSSNGQGYICNCTEGYQGNPYRQNGCQDIDECKEPNKCYGKCRNKNGGFDCTCPFGTRGNAHTGPCDRGLAIGICASLLVTLTILLGIEWFRYKQRIIRKDLMRQREELMRQREEYFHQHGGQLLRNMMSRDNNIPFMLYDRDQIESATNGFDNMLVIGQGGQGTVYRGCINPDNPVAIKKCKGFDEDSWAEFTDELLILSRVNHENIVKLLGCCLQFDVPILVYEFVQNKTLYNLIHIQNDPSIRTLEIRLKVAAESAEALAYLHSSVDHPIILHGDVKSTNILLNKNFIAKVSDFGCSKIRTADENYDVVKGTMGYLDPEYLRNFQLTDKSDVYSFGVVLLELLTRRMPLSVDKVSLALIFQEAMREGHFLELIDVEILHEDNLGLISDLATLASRCLIMTSESRPTMSMVADELRRRMVGQVQQDQGVLTEMAAGWKIFMCVGFPSQHPTGDTDEEESKLGRAGGDGGSNKDDNGDGGEDGEEEKGEAVLGVAEVLGAAELRAELMWEKKAWEMAM</sequence>
<feature type="domain" description="Protein kinase" evidence="11">
    <location>
        <begin position="562"/>
        <end position="832"/>
    </location>
</feature>
<dbReference type="GO" id="GO:0004674">
    <property type="term" value="F:protein serine/threonine kinase activity"/>
    <property type="evidence" value="ECO:0007669"/>
    <property type="project" value="UniProtKB-KW"/>
</dbReference>
<dbReference type="InterPro" id="IPR045274">
    <property type="entry name" value="WAK-like"/>
</dbReference>
<dbReference type="Pfam" id="PF13947">
    <property type="entry name" value="GUB_WAK_bind"/>
    <property type="match status" value="1"/>
</dbReference>
<dbReference type="GO" id="GO:0005509">
    <property type="term" value="F:calcium ion binding"/>
    <property type="evidence" value="ECO:0007669"/>
    <property type="project" value="InterPro"/>
</dbReference>
<keyword evidence="2" id="KW-0723">Serine/threonine-protein kinase</keyword>
<keyword evidence="13" id="KW-1185">Reference proteome</keyword>
<dbReference type="PaxDb" id="65489-OBART04G09390.1"/>
<dbReference type="FunFam" id="1.10.510.10:FF:000473">
    <property type="entry name" value="Putative wall-associated kinase"/>
    <property type="match status" value="1"/>
</dbReference>
<dbReference type="InterPro" id="IPR011009">
    <property type="entry name" value="Kinase-like_dom_sf"/>
</dbReference>
<evidence type="ECO:0000256" key="2">
    <source>
        <dbReference type="ARBA" id="ARBA00022527"/>
    </source>
</evidence>
<dbReference type="PROSITE" id="PS00108">
    <property type="entry name" value="PROTEIN_KINASE_ST"/>
    <property type="match status" value="1"/>
</dbReference>
<keyword evidence="10" id="KW-0812">Transmembrane</keyword>
<dbReference type="Gene3D" id="2.10.25.10">
    <property type="entry name" value="Laminin"/>
    <property type="match status" value="1"/>
</dbReference>
<evidence type="ECO:0000259" key="11">
    <source>
        <dbReference type="PROSITE" id="PS50011"/>
    </source>
</evidence>
<dbReference type="InterPro" id="IPR000742">
    <property type="entry name" value="EGF"/>
</dbReference>
<dbReference type="InterPro" id="IPR008271">
    <property type="entry name" value="Ser/Thr_kinase_AS"/>
</dbReference>
<comment type="subcellular location">
    <subcellularLocation>
        <location evidence="1">Membrane</location>
        <topology evidence="1">Single-pass type I membrane protein</topology>
    </subcellularLocation>
</comment>
<keyword evidence="2" id="KW-0418">Kinase</keyword>
<evidence type="ECO:0000256" key="4">
    <source>
        <dbReference type="ARBA" id="ARBA00022729"/>
    </source>
</evidence>
<dbReference type="STRING" id="65489.A0A0D3FUT2"/>
<dbReference type="SUPFAM" id="SSF56112">
    <property type="entry name" value="Protein kinase-like (PK-like)"/>
    <property type="match status" value="1"/>
</dbReference>
<reference evidence="12" key="2">
    <citation type="submission" date="2015-03" db="UniProtKB">
        <authorList>
            <consortium name="EnsemblPlants"/>
        </authorList>
    </citation>
    <scope>IDENTIFICATION</scope>
</reference>
<feature type="compositionally biased region" description="Low complexity" evidence="9">
    <location>
        <begin position="52"/>
        <end position="81"/>
    </location>
</feature>
<dbReference type="PANTHER" id="PTHR27005">
    <property type="entry name" value="WALL-ASSOCIATED RECEPTOR KINASE-LIKE 21"/>
    <property type="match status" value="1"/>
</dbReference>
<dbReference type="FunFam" id="3.30.200.20:FF:000625">
    <property type="entry name" value="Os04g0372100 protein"/>
    <property type="match status" value="1"/>
</dbReference>
<name>A0A0D3FUT2_9ORYZ</name>
<dbReference type="Pfam" id="PF00069">
    <property type="entry name" value="Pkinase"/>
    <property type="match status" value="1"/>
</dbReference>
<proteinExistence type="predicted"/>
<organism evidence="12">
    <name type="scientific">Oryza barthii</name>
    <dbReference type="NCBI Taxonomy" id="65489"/>
    <lineage>
        <taxon>Eukaryota</taxon>
        <taxon>Viridiplantae</taxon>
        <taxon>Streptophyta</taxon>
        <taxon>Embryophyta</taxon>
        <taxon>Tracheophyta</taxon>
        <taxon>Spermatophyta</taxon>
        <taxon>Magnoliopsida</taxon>
        <taxon>Liliopsida</taxon>
        <taxon>Poales</taxon>
        <taxon>Poaceae</taxon>
        <taxon>BOP clade</taxon>
        <taxon>Oryzoideae</taxon>
        <taxon>Oryzeae</taxon>
        <taxon>Oryzinae</taxon>
        <taxon>Oryza</taxon>
    </lineage>
</organism>
<feature type="compositionally biased region" description="Low complexity" evidence="9">
    <location>
        <begin position="34"/>
        <end position="44"/>
    </location>
</feature>
<evidence type="ECO:0000313" key="12">
    <source>
        <dbReference type="EnsemblPlants" id="OBART04G09390.1"/>
    </source>
</evidence>
<feature type="transmembrane region" description="Helical" evidence="10">
    <location>
        <begin position="480"/>
        <end position="501"/>
    </location>
</feature>
<accession>A0A0D3FUT2</accession>
<dbReference type="PROSITE" id="PS50011">
    <property type="entry name" value="PROTEIN_KINASE_DOM"/>
    <property type="match status" value="1"/>
</dbReference>
<evidence type="ECO:0000313" key="13">
    <source>
        <dbReference type="Proteomes" id="UP000026960"/>
    </source>
</evidence>
<keyword evidence="8" id="KW-0325">Glycoprotein</keyword>
<dbReference type="Gene3D" id="3.30.200.20">
    <property type="entry name" value="Phosphorylase Kinase, domain 1"/>
    <property type="match status" value="1"/>
</dbReference>
<dbReference type="Proteomes" id="UP000026960">
    <property type="component" value="Chromosome 4"/>
</dbReference>
<dbReference type="AlphaFoldDB" id="A0A0D3FUT2"/>
<keyword evidence="10" id="KW-1133">Transmembrane helix</keyword>
<dbReference type="GO" id="GO:0007166">
    <property type="term" value="P:cell surface receptor signaling pathway"/>
    <property type="evidence" value="ECO:0007669"/>
    <property type="project" value="InterPro"/>
</dbReference>
<dbReference type="EnsemblPlants" id="OBART04G09390.1">
    <property type="protein sequence ID" value="OBART04G09390.1"/>
    <property type="gene ID" value="OBART04G09390"/>
</dbReference>
<feature type="compositionally biased region" description="Acidic residues" evidence="9">
    <location>
        <begin position="888"/>
        <end position="898"/>
    </location>
</feature>